<reference evidence="2" key="1">
    <citation type="submission" date="2021-02" db="EMBL/GenBank/DDBJ databases">
        <title>Metagenome analyses of Stigonema ocellatum DSM 106950, Chlorogloea purpurea SAG 13.99 and Gomphosphaeria aponina DSM 107014.</title>
        <authorList>
            <person name="Marter P."/>
            <person name="Huang S."/>
        </authorList>
    </citation>
    <scope>NUCLEOTIDE SEQUENCE</scope>
    <source>
        <strain evidence="2">JP213</strain>
    </source>
</reference>
<feature type="non-terminal residue" evidence="2">
    <location>
        <position position="1"/>
    </location>
</feature>
<dbReference type="Gene3D" id="3.40.50.2000">
    <property type="entry name" value="Glycogen Phosphorylase B"/>
    <property type="match status" value="1"/>
</dbReference>
<dbReference type="GO" id="GO:0016757">
    <property type="term" value="F:glycosyltransferase activity"/>
    <property type="evidence" value="ECO:0007669"/>
    <property type="project" value="UniProtKB-KW"/>
</dbReference>
<protein>
    <submittedName>
        <fullName evidence="2">Glycosyltransferase</fullName>
        <ecNumber evidence="2">2.4.-.-</ecNumber>
    </submittedName>
</protein>
<feature type="domain" description="Glycosyl transferase family 1" evidence="1">
    <location>
        <begin position="8"/>
        <end position="72"/>
    </location>
</feature>
<dbReference type="EMBL" id="JADQBC010000122">
    <property type="protein sequence ID" value="MBR8829299.1"/>
    <property type="molecule type" value="Genomic_DNA"/>
</dbReference>
<dbReference type="EC" id="2.4.-.-" evidence="2"/>
<keyword evidence="2" id="KW-0328">Glycosyltransferase</keyword>
<evidence type="ECO:0000259" key="1">
    <source>
        <dbReference type="Pfam" id="PF00534"/>
    </source>
</evidence>
<keyword evidence="2" id="KW-0808">Transferase</keyword>
<name>A0A941GRZ9_9CHRO</name>
<organism evidence="2 3">
    <name type="scientific">Gomphosphaeria aponina SAG 52.96 = DSM 107014</name>
    <dbReference type="NCBI Taxonomy" id="1521640"/>
    <lineage>
        <taxon>Bacteria</taxon>
        <taxon>Bacillati</taxon>
        <taxon>Cyanobacteriota</taxon>
        <taxon>Cyanophyceae</taxon>
        <taxon>Oscillatoriophycideae</taxon>
        <taxon>Chroococcales</taxon>
        <taxon>Gomphosphaeriaceae</taxon>
        <taxon>Gomphosphaeria</taxon>
    </lineage>
</organism>
<dbReference type="AlphaFoldDB" id="A0A941GRZ9"/>
<dbReference type="InterPro" id="IPR001296">
    <property type="entry name" value="Glyco_trans_1"/>
</dbReference>
<evidence type="ECO:0000313" key="2">
    <source>
        <dbReference type="EMBL" id="MBR8829299.1"/>
    </source>
</evidence>
<dbReference type="SUPFAM" id="SSF53756">
    <property type="entry name" value="UDP-Glycosyltransferase/glycogen phosphorylase"/>
    <property type="match status" value="1"/>
</dbReference>
<gene>
    <name evidence="2" type="ORF">DSM107014_15610</name>
</gene>
<comment type="caution">
    <text evidence="2">The sequence shown here is derived from an EMBL/GenBank/DDBJ whole genome shotgun (WGS) entry which is preliminary data.</text>
</comment>
<dbReference type="Pfam" id="PF00534">
    <property type="entry name" value="Glycos_transf_1"/>
    <property type="match status" value="1"/>
</dbReference>
<evidence type="ECO:0000313" key="3">
    <source>
        <dbReference type="Proteomes" id="UP000767446"/>
    </source>
</evidence>
<dbReference type="Proteomes" id="UP000767446">
    <property type="component" value="Unassembled WGS sequence"/>
</dbReference>
<accession>A0A941GRZ9</accession>
<sequence length="75" mass="8567">SRLSADDGYKGYDKVLEALPKIKTQIPHVHYMIIGKGSDRPPIEQLITDLKLQNNVTLTGFVPDEKLCDYYNFKI</sequence>
<proteinExistence type="predicted"/>